<name>A0AAV2LFV3_KNICA</name>
<keyword evidence="3" id="KW-1185">Reference proteome</keyword>
<protein>
    <submittedName>
        <fullName evidence="2">Uncharacterized protein</fullName>
    </submittedName>
</protein>
<dbReference type="Proteomes" id="UP001497482">
    <property type="component" value="Chromosome 23"/>
</dbReference>
<feature type="compositionally biased region" description="Pro residues" evidence="1">
    <location>
        <begin position="219"/>
        <end position="228"/>
    </location>
</feature>
<evidence type="ECO:0000256" key="1">
    <source>
        <dbReference type="SAM" id="MobiDB-lite"/>
    </source>
</evidence>
<dbReference type="EMBL" id="OZ035845">
    <property type="protein sequence ID" value="CAL1599122.1"/>
    <property type="molecule type" value="Genomic_DNA"/>
</dbReference>
<evidence type="ECO:0000313" key="2">
    <source>
        <dbReference type="EMBL" id="CAL1599122.1"/>
    </source>
</evidence>
<dbReference type="AlphaFoldDB" id="A0AAV2LFV3"/>
<feature type="region of interest" description="Disordered" evidence="1">
    <location>
        <begin position="213"/>
        <end position="240"/>
    </location>
</feature>
<reference evidence="2 3" key="1">
    <citation type="submission" date="2024-04" db="EMBL/GenBank/DDBJ databases">
        <authorList>
            <person name="Waldvogel A.-M."/>
            <person name="Schoenle A."/>
        </authorList>
    </citation>
    <scope>NUCLEOTIDE SEQUENCE [LARGE SCALE GENOMIC DNA]</scope>
</reference>
<proteinExistence type="predicted"/>
<gene>
    <name evidence="2" type="ORF">KC01_LOCUS27443</name>
</gene>
<evidence type="ECO:0000313" key="3">
    <source>
        <dbReference type="Proteomes" id="UP001497482"/>
    </source>
</evidence>
<feature type="compositionally biased region" description="Polar residues" evidence="1">
    <location>
        <begin position="99"/>
        <end position="109"/>
    </location>
</feature>
<sequence>MKACVIVRTVSLRSEHLFLTLGPVGWKHRRRTRMDWTSLSWTTMRSSRCLPNHKPQDSCLNTQGSGWARSLQQRPALGALSLPRPRLRPQCVGRPEGAVSSSSDPSQETGRGSGSISGDGRRQTERPRCSASDHMMLSRSAGFSGPGVRGQLHLRPIPTDKRPVFTAPRLQQEEEEEEGGRRRGEGQLFLCPRGCQINTSHYAAPLVWHPVKDNRWEPLEPPPPPPALTPQKAQDQIGAC</sequence>
<feature type="region of interest" description="Disordered" evidence="1">
    <location>
        <begin position="78"/>
        <end position="183"/>
    </location>
</feature>
<feature type="compositionally biased region" description="Basic and acidic residues" evidence="1">
    <location>
        <begin position="119"/>
        <end position="128"/>
    </location>
</feature>
<organism evidence="2 3">
    <name type="scientific">Knipowitschia caucasica</name>
    <name type="common">Caucasian dwarf goby</name>
    <name type="synonym">Pomatoschistus caucasicus</name>
    <dbReference type="NCBI Taxonomy" id="637954"/>
    <lineage>
        <taxon>Eukaryota</taxon>
        <taxon>Metazoa</taxon>
        <taxon>Chordata</taxon>
        <taxon>Craniata</taxon>
        <taxon>Vertebrata</taxon>
        <taxon>Euteleostomi</taxon>
        <taxon>Actinopterygii</taxon>
        <taxon>Neopterygii</taxon>
        <taxon>Teleostei</taxon>
        <taxon>Neoteleostei</taxon>
        <taxon>Acanthomorphata</taxon>
        <taxon>Gobiaria</taxon>
        <taxon>Gobiiformes</taxon>
        <taxon>Gobioidei</taxon>
        <taxon>Gobiidae</taxon>
        <taxon>Gobiinae</taxon>
        <taxon>Knipowitschia</taxon>
    </lineage>
</organism>
<accession>A0AAV2LFV3</accession>